<name>W9R837_9ROSA</name>
<evidence type="ECO:0000256" key="1">
    <source>
        <dbReference type="SAM" id="MobiDB-lite"/>
    </source>
</evidence>
<proteinExistence type="predicted"/>
<gene>
    <name evidence="2" type="ORF">L484_026098</name>
</gene>
<feature type="region of interest" description="Disordered" evidence="1">
    <location>
        <begin position="1"/>
        <end position="25"/>
    </location>
</feature>
<evidence type="ECO:0000313" key="3">
    <source>
        <dbReference type="Proteomes" id="UP000030645"/>
    </source>
</evidence>
<dbReference type="Proteomes" id="UP000030645">
    <property type="component" value="Unassembled WGS sequence"/>
</dbReference>
<protein>
    <submittedName>
        <fullName evidence="2">Uncharacterized protein</fullName>
    </submittedName>
</protein>
<accession>W9R837</accession>
<sequence length="62" mass="6737">MARSTTQYSSNSHHLSFHSRGSLDITSAGNKRYTCAVTSSTSNCSRIVPKGSIIDVQFDNTL</sequence>
<dbReference type="EMBL" id="KE344683">
    <property type="protein sequence ID" value="EXB75622.1"/>
    <property type="molecule type" value="Genomic_DNA"/>
</dbReference>
<feature type="compositionally biased region" description="Polar residues" evidence="1">
    <location>
        <begin position="1"/>
        <end position="14"/>
    </location>
</feature>
<keyword evidence="3" id="KW-1185">Reference proteome</keyword>
<reference evidence="3" key="1">
    <citation type="submission" date="2013-01" db="EMBL/GenBank/DDBJ databases">
        <title>Draft Genome Sequence of a Mulberry Tree, Morus notabilis C.K. Schneid.</title>
        <authorList>
            <person name="He N."/>
            <person name="Zhao S."/>
        </authorList>
    </citation>
    <scope>NUCLEOTIDE SEQUENCE</scope>
</reference>
<evidence type="ECO:0000313" key="2">
    <source>
        <dbReference type="EMBL" id="EXB75622.1"/>
    </source>
</evidence>
<organism evidence="2 3">
    <name type="scientific">Morus notabilis</name>
    <dbReference type="NCBI Taxonomy" id="981085"/>
    <lineage>
        <taxon>Eukaryota</taxon>
        <taxon>Viridiplantae</taxon>
        <taxon>Streptophyta</taxon>
        <taxon>Embryophyta</taxon>
        <taxon>Tracheophyta</taxon>
        <taxon>Spermatophyta</taxon>
        <taxon>Magnoliopsida</taxon>
        <taxon>eudicotyledons</taxon>
        <taxon>Gunneridae</taxon>
        <taxon>Pentapetalae</taxon>
        <taxon>rosids</taxon>
        <taxon>fabids</taxon>
        <taxon>Rosales</taxon>
        <taxon>Moraceae</taxon>
        <taxon>Moreae</taxon>
        <taxon>Morus</taxon>
    </lineage>
</organism>
<dbReference type="AlphaFoldDB" id="W9R837"/>